<evidence type="ECO:0000256" key="1">
    <source>
        <dbReference type="SAM" id="MobiDB-lite"/>
    </source>
</evidence>
<feature type="compositionally biased region" description="Polar residues" evidence="1">
    <location>
        <begin position="283"/>
        <end position="306"/>
    </location>
</feature>
<dbReference type="EMBL" id="GG697332">
    <property type="protein sequence ID" value="EFQ25456.1"/>
    <property type="molecule type" value="Genomic_DNA"/>
</dbReference>
<feature type="compositionally biased region" description="Polar residues" evidence="1">
    <location>
        <begin position="15"/>
        <end position="28"/>
    </location>
</feature>
<gene>
    <name evidence="2" type="ORF">GLRG_00600</name>
</gene>
<proteinExistence type="predicted"/>
<feature type="region of interest" description="Disordered" evidence="1">
    <location>
        <begin position="1"/>
        <end position="28"/>
    </location>
</feature>
<dbReference type="RefSeq" id="XP_008089476.1">
    <property type="nucleotide sequence ID" value="XM_008091285.1"/>
</dbReference>
<dbReference type="GeneID" id="24405965"/>
<dbReference type="HOGENOM" id="CLU_475654_0_0_1"/>
<feature type="region of interest" description="Disordered" evidence="1">
    <location>
        <begin position="538"/>
        <end position="612"/>
    </location>
</feature>
<protein>
    <submittedName>
        <fullName evidence="2">Uncharacterized protein</fullName>
    </submittedName>
</protein>
<dbReference type="AlphaFoldDB" id="E3Q4E4"/>
<dbReference type="Proteomes" id="UP000008782">
    <property type="component" value="Unassembled WGS sequence"/>
</dbReference>
<accession>E3Q4E4</accession>
<evidence type="ECO:0000313" key="3">
    <source>
        <dbReference type="Proteomes" id="UP000008782"/>
    </source>
</evidence>
<feature type="compositionally biased region" description="Basic residues" evidence="1">
    <location>
        <begin position="595"/>
        <end position="612"/>
    </location>
</feature>
<feature type="region of interest" description="Disordered" evidence="1">
    <location>
        <begin position="282"/>
        <end position="329"/>
    </location>
</feature>
<feature type="compositionally biased region" description="Polar residues" evidence="1">
    <location>
        <begin position="64"/>
        <end position="73"/>
    </location>
</feature>
<evidence type="ECO:0000313" key="2">
    <source>
        <dbReference type="EMBL" id="EFQ25456.1"/>
    </source>
</evidence>
<dbReference type="VEuPathDB" id="FungiDB:GLRG_00600"/>
<keyword evidence="3" id="KW-1185">Reference proteome</keyword>
<reference evidence="3" key="1">
    <citation type="journal article" date="2012" name="Nat. Genet.">
        <title>Lifestyle transitions in plant pathogenic Colletotrichum fungi deciphered by genome and transcriptome analyses.</title>
        <authorList>
            <person name="O'Connell R.J."/>
            <person name="Thon M.R."/>
            <person name="Hacquard S."/>
            <person name="Amyotte S.G."/>
            <person name="Kleemann J."/>
            <person name="Torres M.F."/>
            <person name="Damm U."/>
            <person name="Buiate E.A."/>
            <person name="Epstein L."/>
            <person name="Alkan N."/>
            <person name="Altmueller J."/>
            <person name="Alvarado-Balderrama L."/>
            <person name="Bauser C.A."/>
            <person name="Becker C."/>
            <person name="Birren B.W."/>
            <person name="Chen Z."/>
            <person name="Choi J."/>
            <person name="Crouch J.A."/>
            <person name="Duvick J.P."/>
            <person name="Farman M.A."/>
            <person name="Gan P."/>
            <person name="Heiman D."/>
            <person name="Henrissat B."/>
            <person name="Howard R.J."/>
            <person name="Kabbage M."/>
            <person name="Koch C."/>
            <person name="Kracher B."/>
            <person name="Kubo Y."/>
            <person name="Law A.D."/>
            <person name="Lebrun M.-H."/>
            <person name="Lee Y.-H."/>
            <person name="Miyara I."/>
            <person name="Moore N."/>
            <person name="Neumann U."/>
            <person name="Nordstroem K."/>
            <person name="Panaccione D.G."/>
            <person name="Panstruga R."/>
            <person name="Place M."/>
            <person name="Proctor R.H."/>
            <person name="Prusky D."/>
            <person name="Rech G."/>
            <person name="Reinhardt R."/>
            <person name="Rollins J.A."/>
            <person name="Rounsley S."/>
            <person name="Schardl C.L."/>
            <person name="Schwartz D.C."/>
            <person name="Shenoy N."/>
            <person name="Shirasu K."/>
            <person name="Sikhakolli U.R."/>
            <person name="Stueber K."/>
            <person name="Sukno S.A."/>
            <person name="Sweigard J.A."/>
            <person name="Takano Y."/>
            <person name="Takahara H."/>
            <person name="Trail F."/>
            <person name="van der Does H.C."/>
            <person name="Voll L.M."/>
            <person name="Will I."/>
            <person name="Young S."/>
            <person name="Zeng Q."/>
            <person name="Zhang J."/>
            <person name="Zhou S."/>
            <person name="Dickman M.B."/>
            <person name="Schulze-Lefert P."/>
            <person name="Ver Loren van Themaat E."/>
            <person name="Ma L.-J."/>
            <person name="Vaillancourt L.J."/>
        </authorList>
    </citation>
    <scope>NUCLEOTIDE SEQUENCE [LARGE SCALE GENOMIC DNA]</scope>
    <source>
        <strain evidence="3">M1.001 / M2 / FGSC 10212</strain>
    </source>
</reference>
<dbReference type="OrthoDB" id="5421421at2759"/>
<feature type="region of interest" description="Disordered" evidence="1">
    <location>
        <begin position="54"/>
        <end position="73"/>
    </location>
</feature>
<name>E3Q4E4_COLGM</name>
<feature type="compositionally biased region" description="Low complexity" evidence="1">
    <location>
        <begin position="583"/>
        <end position="594"/>
    </location>
</feature>
<dbReference type="STRING" id="645133.E3Q4E4"/>
<organism evidence="3">
    <name type="scientific">Colletotrichum graminicola (strain M1.001 / M2 / FGSC 10212)</name>
    <name type="common">Maize anthracnose fungus</name>
    <name type="synonym">Glomerella graminicola</name>
    <dbReference type="NCBI Taxonomy" id="645133"/>
    <lineage>
        <taxon>Eukaryota</taxon>
        <taxon>Fungi</taxon>
        <taxon>Dikarya</taxon>
        <taxon>Ascomycota</taxon>
        <taxon>Pezizomycotina</taxon>
        <taxon>Sordariomycetes</taxon>
        <taxon>Hypocreomycetidae</taxon>
        <taxon>Glomerellales</taxon>
        <taxon>Glomerellaceae</taxon>
        <taxon>Colletotrichum</taxon>
        <taxon>Colletotrichum graminicola species complex</taxon>
    </lineage>
</organism>
<sequence length="612" mass="68532">MRLQDSQELLHRPQRFSQDTTTGHLEPTSSFNCQDLSVAIHLTMANQNHIGQASVHSDGLSDHMASSRSSTIQPHTTVYPELESPPYTVTTFDQQHQINETHLLTPVSGIGSPCFQQSANLSQYPSAMTPMQPQASPCGPSRMPWHNSINMSAAQSQVGSPMPLNPPTSESHFEMSYIPAEQDDMPTPPTDYYWGSYSVSAPSEPEQGSMSPQMYMSPHTHHVIQPQPMMGQMPPELPMPQHAPPSVHAPYFPQQNHNPWVEQPDITDFKTTAARRRQFGYSLPSTQIARQEPNVQASGSSRQSRPQPVGRVPRQARVRNRAIPPSTDSTAAVDIAQVQLGGPIPDLPDDFVIKENCDAQHRFLYQRQRDMIVAGRKGDGMWDTIRAEFNERFQDESSIPRLQMLLKRGRYRDQVMSPRDEHIAFKAFGFVYKQFYHIVARKFKELGGGRTTPWGQTALECFAVDKGLVAESFAPVPNTPQSGPRVKTRRLRKISSRLQSDAYSNAILQETENNGGGVLEQNPRLYDQVMDEIVDYRGEESEDEDKDETMLGNDHQTRSKGKSRQRGVNLEDSQGADDTAGNRASTRTAAQPRRAPARPRARGRFAPRSRAS</sequence>
<dbReference type="eggNOG" id="ENOG502S91F">
    <property type="taxonomic scope" value="Eukaryota"/>
</dbReference>